<gene>
    <name evidence="2" type="ORF">RI129_003553</name>
</gene>
<evidence type="ECO:0000313" key="3">
    <source>
        <dbReference type="Proteomes" id="UP001329430"/>
    </source>
</evidence>
<evidence type="ECO:0000259" key="1">
    <source>
        <dbReference type="Pfam" id="PF25273"/>
    </source>
</evidence>
<name>A0AAN7VQH2_9COLE</name>
<dbReference type="PANTHER" id="PTHR34415:SF1">
    <property type="entry name" value="INTEGRASE CATALYTIC DOMAIN-CONTAINING PROTEIN"/>
    <property type="match status" value="1"/>
</dbReference>
<dbReference type="AlphaFoldDB" id="A0AAN7VQH2"/>
<feature type="domain" description="DUF7869" evidence="1">
    <location>
        <begin position="66"/>
        <end position="179"/>
    </location>
</feature>
<dbReference type="Pfam" id="PF25273">
    <property type="entry name" value="DUF7869"/>
    <property type="match status" value="1"/>
</dbReference>
<accession>A0AAN7VQH2</accession>
<keyword evidence="3" id="KW-1185">Reference proteome</keyword>
<proteinExistence type="predicted"/>
<reference evidence="2 3" key="1">
    <citation type="journal article" date="2024" name="Insects">
        <title>An Improved Chromosome-Level Genome Assembly of the Firefly Pyrocoelia pectoralis.</title>
        <authorList>
            <person name="Fu X."/>
            <person name="Meyer-Rochow V.B."/>
            <person name="Ballantyne L."/>
            <person name="Zhu X."/>
        </authorList>
    </citation>
    <scope>NUCLEOTIDE SEQUENCE [LARGE SCALE GENOMIC DNA]</scope>
    <source>
        <strain evidence="2">XCY_ONT2</strain>
    </source>
</reference>
<dbReference type="InterPro" id="IPR057191">
    <property type="entry name" value="DUF7869"/>
</dbReference>
<dbReference type="EMBL" id="JAVRBK010000002">
    <property type="protein sequence ID" value="KAK5648661.1"/>
    <property type="molecule type" value="Genomic_DNA"/>
</dbReference>
<evidence type="ECO:0000313" key="2">
    <source>
        <dbReference type="EMBL" id="KAK5648661.1"/>
    </source>
</evidence>
<dbReference type="PANTHER" id="PTHR34415">
    <property type="entry name" value="INTEGRASE CATALYTIC DOMAIN-CONTAINING PROTEIN"/>
    <property type="match status" value="1"/>
</dbReference>
<comment type="caution">
    <text evidence="2">The sequence shown here is derived from an EMBL/GenBank/DDBJ whole genome shotgun (WGS) entry which is preliminary data.</text>
</comment>
<dbReference type="Proteomes" id="UP001329430">
    <property type="component" value="Chromosome 2"/>
</dbReference>
<organism evidence="2 3">
    <name type="scientific">Pyrocoelia pectoralis</name>
    <dbReference type="NCBI Taxonomy" id="417401"/>
    <lineage>
        <taxon>Eukaryota</taxon>
        <taxon>Metazoa</taxon>
        <taxon>Ecdysozoa</taxon>
        <taxon>Arthropoda</taxon>
        <taxon>Hexapoda</taxon>
        <taxon>Insecta</taxon>
        <taxon>Pterygota</taxon>
        <taxon>Neoptera</taxon>
        <taxon>Endopterygota</taxon>
        <taxon>Coleoptera</taxon>
        <taxon>Polyphaga</taxon>
        <taxon>Elateriformia</taxon>
        <taxon>Elateroidea</taxon>
        <taxon>Lampyridae</taxon>
        <taxon>Lampyrinae</taxon>
        <taxon>Pyrocoelia</taxon>
    </lineage>
</organism>
<protein>
    <recommendedName>
        <fullName evidence="1">DUF7869 domain-containing protein</fullName>
    </recommendedName>
</protein>
<sequence>MLPRIDMFKRVVFCQRIITFNESFVPVGKKQRIKPFACLWNECISGRKKEDLISTFHAFLTHTRGKENIIVWLDNCAGQNKNWTLLYLVYIINSHEISAQTITFKYFEPGHTFMSADSFHHQVEQSLQRMKKVYDFTDFVTCVQSSNSGKVDVKEMKKEDFFVWPDNSSTYKINHSKPRPYLKDIIEVVAKRGNFVLFYKTSNGAEAIF</sequence>